<dbReference type="SUPFAM" id="SSF53756">
    <property type="entry name" value="UDP-Glycosyltransferase/glycogen phosphorylase"/>
    <property type="match status" value="1"/>
</dbReference>
<dbReference type="PANTHER" id="PTHR12526">
    <property type="entry name" value="GLYCOSYLTRANSFERASE"/>
    <property type="match status" value="1"/>
</dbReference>
<protein>
    <recommendedName>
        <fullName evidence="2">Glycosyltransferase subfamily 4-like N-terminal domain-containing protein</fullName>
    </recommendedName>
</protein>
<keyword evidence="4" id="KW-1185">Reference proteome</keyword>
<evidence type="ECO:0000313" key="3">
    <source>
        <dbReference type="EMBL" id="OAM89877.1"/>
    </source>
</evidence>
<dbReference type="AlphaFoldDB" id="A0A178IKQ2"/>
<proteinExistence type="predicted"/>
<dbReference type="Gene3D" id="3.40.50.2000">
    <property type="entry name" value="Glycogen Phosphorylase B"/>
    <property type="match status" value="2"/>
</dbReference>
<gene>
    <name evidence="3" type="ORF">AW736_11195</name>
</gene>
<dbReference type="Proteomes" id="UP000078486">
    <property type="component" value="Unassembled WGS sequence"/>
</dbReference>
<accession>A0A178IKQ2</accession>
<dbReference type="RefSeq" id="WP_068770336.1">
    <property type="nucleotide sequence ID" value="NZ_CP109796.1"/>
</dbReference>
<dbReference type="STRING" id="1184151.AW736_11195"/>
<feature type="domain" description="Glycosyltransferase subfamily 4-like N-terminal" evidence="2">
    <location>
        <begin position="13"/>
        <end position="160"/>
    </location>
</feature>
<dbReference type="OrthoDB" id="9806653at2"/>
<dbReference type="PANTHER" id="PTHR12526:SF636">
    <property type="entry name" value="BLL3647 PROTEIN"/>
    <property type="match status" value="1"/>
</dbReference>
<dbReference type="Pfam" id="PF13439">
    <property type="entry name" value="Glyco_transf_4"/>
    <property type="match status" value="1"/>
</dbReference>
<reference evidence="3 4" key="1">
    <citation type="submission" date="2016-01" db="EMBL/GenBank/DDBJ databases">
        <title>High potential of lignocellulose degradation of a new Verrucomicrobia species.</title>
        <authorList>
            <person name="Wang Y."/>
            <person name="Shi Y."/>
            <person name="Qiu Z."/>
            <person name="Liu S."/>
            <person name="Yang H."/>
        </authorList>
    </citation>
    <scope>NUCLEOTIDE SEQUENCE [LARGE SCALE GENOMIC DNA]</scope>
    <source>
        <strain evidence="3 4">TSB47</strain>
    </source>
</reference>
<dbReference type="GO" id="GO:0016757">
    <property type="term" value="F:glycosyltransferase activity"/>
    <property type="evidence" value="ECO:0007669"/>
    <property type="project" value="TreeGrafter"/>
</dbReference>
<organism evidence="3 4">
    <name type="scientific">Termitidicoccus mucosus</name>
    <dbReference type="NCBI Taxonomy" id="1184151"/>
    <lineage>
        <taxon>Bacteria</taxon>
        <taxon>Pseudomonadati</taxon>
        <taxon>Verrucomicrobiota</taxon>
        <taxon>Opitutia</taxon>
        <taxon>Opitutales</taxon>
        <taxon>Opitutaceae</taxon>
        <taxon>Termitidicoccus</taxon>
    </lineage>
</organism>
<evidence type="ECO:0000256" key="1">
    <source>
        <dbReference type="SAM" id="MobiDB-lite"/>
    </source>
</evidence>
<evidence type="ECO:0000259" key="2">
    <source>
        <dbReference type="Pfam" id="PF13439"/>
    </source>
</evidence>
<feature type="region of interest" description="Disordered" evidence="1">
    <location>
        <begin position="190"/>
        <end position="227"/>
    </location>
</feature>
<sequence>MNILVLQDHLRNGGTERQSILLARAFAEAGHPTTLLTFRPGGALDFSPAPPRLRRAALQPFDTRLDWFAPGLRRAARRLAPDIVLCMGRMANCRAATLQRALPRATVITTMRTGKELPRAYIRSLHASRHTIANSREAARILADRHALPSEKITVIHNAIVFPPGGTGCLPAKVEAASCRLDGEAAGSKGTGILPLGSGGTGDSPVDGAPRRNIPARASSSSTPGFDTNAPASRPLILLCVAMFRPEKNHRALIELAARLPRPASPAALAADTPAIGDAPGPAPDWQLWLAGDGPERAPCEALAVRLDLAGRVRFLGFQSDPTQLYQAADIAILASTRESLPNFLVEAHAHGLPSVACAVGGVAECGGLAVPPGDADAFLAALLPLIRDPARRARESARVAAHAREHFFPAVQTAAYLRLFERLLERRAAP</sequence>
<dbReference type="Pfam" id="PF13692">
    <property type="entry name" value="Glyco_trans_1_4"/>
    <property type="match status" value="1"/>
</dbReference>
<evidence type="ECO:0000313" key="4">
    <source>
        <dbReference type="Proteomes" id="UP000078486"/>
    </source>
</evidence>
<dbReference type="CDD" id="cd03811">
    <property type="entry name" value="GT4_GT28_WabH-like"/>
    <property type="match status" value="1"/>
</dbReference>
<dbReference type="InterPro" id="IPR028098">
    <property type="entry name" value="Glyco_trans_4-like_N"/>
</dbReference>
<comment type="caution">
    <text evidence="3">The sequence shown here is derived from an EMBL/GenBank/DDBJ whole genome shotgun (WGS) entry which is preliminary data.</text>
</comment>
<dbReference type="EMBL" id="LRRQ01000076">
    <property type="protein sequence ID" value="OAM89877.1"/>
    <property type="molecule type" value="Genomic_DNA"/>
</dbReference>
<name>A0A178IKQ2_9BACT</name>